<dbReference type="InterPro" id="IPR001353">
    <property type="entry name" value="Proteasome_sua/b"/>
</dbReference>
<dbReference type="EMBL" id="AFBI03000011">
    <property type="protein sequence ID" value="EJW05006.1"/>
    <property type="molecule type" value="Genomic_DNA"/>
</dbReference>
<dbReference type="OMA" id="KEFRIQM"/>
<dbReference type="Gene3D" id="3.60.20.10">
    <property type="entry name" value="Glutamine Phosphoribosylpyrophosphate, subunit 1, domain 1"/>
    <property type="match status" value="1"/>
</dbReference>
<reference evidence="2" key="2">
    <citation type="submission" date="2015-07" db="EMBL/GenBank/DDBJ databases">
        <title>Contrasting host-pathogen interactions and genome evolution in two generalist and specialist microsporidian pathogens of mosquitoes.</title>
        <authorList>
            <consortium name="The Broad Institute Genomics Platform"/>
            <consortium name="The Broad Institute Genome Sequencing Center for Infectious Disease"/>
            <person name="Cuomo C.A."/>
            <person name="Sanscrainte N.D."/>
            <person name="Goldberg J.M."/>
            <person name="Heiman D."/>
            <person name="Young S."/>
            <person name="Zeng Q."/>
            <person name="Becnel J.J."/>
            <person name="Birren B.W."/>
        </authorList>
    </citation>
    <scope>NUCLEOTIDE SEQUENCE [LARGE SCALE GENOMIC DNA]</scope>
    <source>
        <strain evidence="2">USNM 41457</strain>
    </source>
</reference>
<dbReference type="GO" id="GO:0051603">
    <property type="term" value="P:proteolysis involved in protein catabolic process"/>
    <property type="evidence" value="ECO:0007669"/>
    <property type="project" value="InterPro"/>
</dbReference>
<keyword evidence="2" id="KW-1185">Reference proteome</keyword>
<comment type="caution">
    <text evidence="1">The sequence shown here is derived from an EMBL/GenBank/DDBJ whole genome shotgun (WGS) entry which is preliminary data.</text>
</comment>
<evidence type="ECO:0000313" key="1">
    <source>
        <dbReference type="EMBL" id="EJW05006.1"/>
    </source>
</evidence>
<protein>
    <recommendedName>
        <fullName evidence="3">Proteasome alpha-type subunits domain-containing protein</fullName>
    </recommendedName>
</protein>
<evidence type="ECO:0008006" key="3">
    <source>
        <dbReference type="Google" id="ProtNLM"/>
    </source>
</evidence>
<sequence length="171" mass="19680">MCYTGIETDGKVIYEITKDAMFQQSKLIDDEVSHGIYKKFLSKRVNDFTIYMGCRPVGCDFISALSYAKKFYLLGTDSTSETVYYKAIAYGKGAQRARTELEKLDLELLDLQSAVDNAVRIIYKSYDPLKDKEFRIQMSFIDVATDFKARKVEQDVIDSFVEKYKDLSVDE</sequence>
<dbReference type="InParanoid" id="J9DB71"/>
<name>J9DB71_EDHAE</name>
<dbReference type="SUPFAM" id="SSF56235">
    <property type="entry name" value="N-terminal nucleophile aminohydrolases (Ntn hydrolases)"/>
    <property type="match status" value="1"/>
</dbReference>
<dbReference type="STRING" id="1003232.J9DB71"/>
<dbReference type="Pfam" id="PF00227">
    <property type="entry name" value="Proteasome"/>
    <property type="match status" value="1"/>
</dbReference>
<dbReference type="VEuPathDB" id="MicrosporidiaDB:EDEG_00886"/>
<reference evidence="1 2" key="1">
    <citation type="submission" date="2011-08" db="EMBL/GenBank/DDBJ databases">
        <authorList>
            <person name="Liu Z.J."/>
            <person name="Shi F.L."/>
            <person name="Lu J.Q."/>
            <person name="Li M."/>
            <person name="Wang Z.L."/>
        </authorList>
    </citation>
    <scope>NUCLEOTIDE SEQUENCE [LARGE SCALE GENOMIC DNA]</scope>
    <source>
        <strain evidence="1 2">USNM 41457</strain>
    </source>
</reference>
<dbReference type="HOGENOM" id="CLU_035750_0_0_1"/>
<accession>J9DB71</accession>
<proteinExistence type="predicted"/>
<evidence type="ECO:0000313" key="2">
    <source>
        <dbReference type="Proteomes" id="UP000003163"/>
    </source>
</evidence>
<dbReference type="AlphaFoldDB" id="J9DB71"/>
<gene>
    <name evidence="1" type="ORF">EDEG_00886</name>
</gene>
<dbReference type="GO" id="GO:0005839">
    <property type="term" value="C:proteasome core complex"/>
    <property type="evidence" value="ECO:0007669"/>
    <property type="project" value="InterPro"/>
</dbReference>
<dbReference type="InterPro" id="IPR029055">
    <property type="entry name" value="Ntn_hydrolases_N"/>
</dbReference>
<dbReference type="Proteomes" id="UP000003163">
    <property type="component" value="Unassembled WGS sequence"/>
</dbReference>
<organism evidence="1 2">
    <name type="scientific">Edhazardia aedis (strain USNM 41457)</name>
    <name type="common">Microsporidian parasite</name>
    <dbReference type="NCBI Taxonomy" id="1003232"/>
    <lineage>
        <taxon>Eukaryota</taxon>
        <taxon>Fungi</taxon>
        <taxon>Fungi incertae sedis</taxon>
        <taxon>Microsporidia</taxon>
        <taxon>Edhazardia</taxon>
    </lineage>
</organism>
<dbReference type="OrthoDB" id="40134at2759"/>